<protein>
    <recommendedName>
        <fullName evidence="4">Peptidase A2 domain-containing protein</fullName>
    </recommendedName>
</protein>
<comment type="caution">
    <text evidence="2">The sequence shown here is derived from an EMBL/GenBank/DDBJ whole genome shotgun (WGS) entry which is preliminary data.</text>
</comment>
<dbReference type="EMBL" id="QXFU01006393">
    <property type="protein sequence ID" value="KAE8961140.1"/>
    <property type="molecule type" value="Genomic_DNA"/>
</dbReference>
<feature type="compositionally biased region" description="Gly residues" evidence="1">
    <location>
        <begin position="106"/>
        <end position="121"/>
    </location>
</feature>
<evidence type="ECO:0000313" key="2">
    <source>
        <dbReference type="EMBL" id="KAE8961140.1"/>
    </source>
</evidence>
<name>A0A6A3GVU5_9STRA</name>
<organism evidence="2 3">
    <name type="scientific">Phytophthora rubi</name>
    <dbReference type="NCBI Taxonomy" id="129364"/>
    <lineage>
        <taxon>Eukaryota</taxon>
        <taxon>Sar</taxon>
        <taxon>Stramenopiles</taxon>
        <taxon>Oomycota</taxon>
        <taxon>Peronosporomycetes</taxon>
        <taxon>Peronosporales</taxon>
        <taxon>Peronosporaceae</taxon>
        <taxon>Phytophthora</taxon>
    </lineage>
</organism>
<sequence>MKSLKMQTKWPEPESRMMHLQADMEAILNRFNVTDLAFKHEQRRLVGYLTKALEPVSFREVVAIKLTLQEFKPLKNDAIGFCKYVEELMRGFMTWEQASEAAARGRGVGTGGPPVGQGGPDGAARPRGACLKCGSTQHQVLGCPDIQPGEAERLLAELRARRAAPTTTLRRVETVAEPGHEAGATKEPSGAVEARVDGLEVHALLLDTRADESLVAQGVVDAIKARGTPVFLADIPQRTLSPIGGKDFAVHQAVTFREVELATSAGPLMLRNLACLVEDGNTSLDFTLGRPIMIVLGYSADELLVRARGTKSEWELGDKEQVGDDAETTALQRMCRMQTRARDIALDTMALEGLVSNTATSDQDWGGSDKAHGGTDSPRTIFKMKNLTPAYWQLPLSSSGAQVLAFQTLDGCPRFSRVPAGAHATATENADAVERHETRTALPSLRLHDSSAVHDMLDSKLA</sequence>
<feature type="region of interest" description="Disordered" evidence="1">
    <location>
        <begin position="358"/>
        <end position="377"/>
    </location>
</feature>
<gene>
    <name evidence="2" type="ORF">PR002_g29996</name>
</gene>
<evidence type="ECO:0000256" key="1">
    <source>
        <dbReference type="SAM" id="MobiDB-lite"/>
    </source>
</evidence>
<feature type="region of interest" description="Disordered" evidence="1">
    <location>
        <begin position="104"/>
        <end position="123"/>
    </location>
</feature>
<dbReference type="AlphaFoldDB" id="A0A6A3GVU5"/>
<evidence type="ECO:0000313" key="3">
    <source>
        <dbReference type="Proteomes" id="UP000435112"/>
    </source>
</evidence>
<feature type="non-terminal residue" evidence="2">
    <location>
        <position position="462"/>
    </location>
</feature>
<reference evidence="2 3" key="1">
    <citation type="submission" date="2018-09" db="EMBL/GenBank/DDBJ databases">
        <title>Genomic investigation of the strawberry pathogen Phytophthora fragariae indicates pathogenicity is determined by transcriptional variation in three key races.</title>
        <authorList>
            <person name="Adams T.M."/>
            <person name="Armitage A.D."/>
            <person name="Sobczyk M.K."/>
            <person name="Bates H.J."/>
            <person name="Dunwell J.M."/>
            <person name="Nellist C.F."/>
            <person name="Harrison R.J."/>
        </authorList>
    </citation>
    <scope>NUCLEOTIDE SEQUENCE [LARGE SCALE GENOMIC DNA]</scope>
    <source>
        <strain evidence="2 3">SCRP324</strain>
    </source>
</reference>
<accession>A0A6A3GVU5</accession>
<dbReference type="Proteomes" id="UP000435112">
    <property type="component" value="Unassembled WGS sequence"/>
</dbReference>
<proteinExistence type="predicted"/>
<evidence type="ECO:0008006" key="4">
    <source>
        <dbReference type="Google" id="ProtNLM"/>
    </source>
</evidence>
<dbReference type="OrthoDB" id="121754at2759"/>